<dbReference type="SUPFAM" id="SSF81606">
    <property type="entry name" value="PP2C-like"/>
    <property type="match status" value="1"/>
</dbReference>
<accession>I0V8I6</accession>
<dbReference type="Proteomes" id="UP000004691">
    <property type="component" value="Unassembled WGS sequence"/>
</dbReference>
<keyword evidence="5" id="KW-1185">Reference proteome</keyword>
<reference evidence="4 5" key="1">
    <citation type="submission" date="2012-01" db="EMBL/GenBank/DDBJ databases">
        <title>Improved High-Quality Draft sequence of Saccharomonospora xinjiangensis XJ-54.</title>
        <authorList>
            <consortium name="US DOE Joint Genome Institute"/>
            <person name="Lucas S."/>
            <person name="Han J."/>
            <person name="Lapidus A."/>
            <person name="Cheng J.-F."/>
            <person name="Goodwin L."/>
            <person name="Pitluck S."/>
            <person name="Peters L."/>
            <person name="Mikhailova N."/>
            <person name="Teshima H."/>
            <person name="Detter J.C."/>
            <person name="Han C."/>
            <person name="Tapia R."/>
            <person name="Land M."/>
            <person name="Hauser L."/>
            <person name="Kyrpides N."/>
            <person name="Ivanova N."/>
            <person name="Pagani I."/>
            <person name="Brambilla E.-M."/>
            <person name="Klenk H.-P."/>
            <person name="Woyke T."/>
        </authorList>
    </citation>
    <scope>NUCLEOTIDE SEQUENCE [LARGE SCALE GENOMIC DNA]</scope>
    <source>
        <strain evidence="4 5">XJ-54</strain>
    </source>
</reference>
<dbReference type="eggNOG" id="COG0631">
    <property type="taxonomic scope" value="Bacteria"/>
</dbReference>
<dbReference type="PROSITE" id="PS00552">
    <property type="entry name" value="HTH_MERR_1"/>
    <property type="match status" value="1"/>
</dbReference>
<feature type="domain" description="HTH merR-type" evidence="2">
    <location>
        <begin position="3"/>
        <end position="73"/>
    </location>
</feature>
<sequence length="379" mass="40193">MATLSIGEFAAACGLTPKALRLYDELGLLLPVRVDALTGYRHYDTAQLDRARLIAWLRGIGMPLARIRLVCDLPAGAAGQEIATYWNQVEADLAARRETVSFLLDRLSGDDDNSVGHASVRLHSAVALDRGLVRTRNQDAAHAAAVLFAVADGFGLPENDTDDADGRDGGHPLPSAADAALRALRHAASAVPPAQLTTTLTSAFHSARTAVGEFASSESAAPEAPTASTASMSDIGTTLTALLWSGADFAIAHVGDSRAYLMRDGELSRLTQDHTYVRSLVEEGRLTPAEAETHPDRTRLLRALHAEADTEPDLHLRRARPGDRYLLCTDGIHAVVPGLEAVLTEAGPQEVAERLVAEARAAGAPDNLACVVIDVHGLH</sequence>
<dbReference type="PROSITE" id="PS50937">
    <property type="entry name" value="HTH_MERR_2"/>
    <property type="match status" value="1"/>
</dbReference>
<dbReference type="Gene3D" id="1.10.1660.10">
    <property type="match status" value="1"/>
</dbReference>
<dbReference type="Gene3D" id="3.60.40.10">
    <property type="entry name" value="PPM-type phosphatase domain"/>
    <property type="match status" value="1"/>
</dbReference>
<gene>
    <name evidence="4" type="ORF">SacxiDRAFT_4258</name>
</gene>
<dbReference type="HOGENOM" id="CLU_034545_3_2_11"/>
<dbReference type="EMBL" id="JH636049">
    <property type="protein sequence ID" value="EID56439.1"/>
    <property type="molecule type" value="Genomic_DNA"/>
</dbReference>
<proteinExistence type="predicted"/>
<dbReference type="InterPro" id="IPR036457">
    <property type="entry name" value="PPM-type-like_dom_sf"/>
</dbReference>
<dbReference type="SMART" id="SM00331">
    <property type="entry name" value="PP2C_SIG"/>
    <property type="match status" value="1"/>
</dbReference>
<keyword evidence="1" id="KW-0238">DNA-binding</keyword>
<dbReference type="SMART" id="SM00422">
    <property type="entry name" value="HTH_MERR"/>
    <property type="match status" value="1"/>
</dbReference>
<dbReference type="InterPro" id="IPR047057">
    <property type="entry name" value="MerR_fam"/>
</dbReference>
<protein>
    <submittedName>
        <fullName evidence="4">Serine/threonine protein phosphatase</fullName>
    </submittedName>
</protein>
<dbReference type="CDD" id="cd00143">
    <property type="entry name" value="PP2Cc"/>
    <property type="match status" value="1"/>
</dbReference>
<evidence type="ECO:0000259" key="2">
    <source>
        <dbReference type="PROSITE" id="PS50937"/>
    </source>
</evidence>
<dbReference type="PANTHER" id="PTHR30204:SF97">
    <property type="entry name" value="MERR FAMILY REGULATORY PROTEIN"/>
    <property type="match status" value="1"/>
</dbReference>
<dbReference type="InterPro" id="IPR000551">
    <property type="entry name" value="MerR-type_HTH_dom"/>
</dbReference>
<dbReference type="OrthoDB" id="9801841at2"/>
<dbReference type="InterPro" id="IPR001932">
    <property type="entry name" value="PPM-type_phosphatase-like_dom"/>
</dbReference>
<dbReference type="Pfam" id="PF13672">
    <property type="entry name" value="PP2C_2"/>
    <property type="match status" value="1"/>
</dbReference>
<evidence type="ECO:0000256" key="1">
    <source>
        <dbReference type="ARBA" id="ARBA00023125"/>
    </source>
</evidence>
<dbReference type="GO" id="GO:0003700">
    <property type="term" value="F:DNA-binding transcription factor activity"/>
    <property type="evidence" value="ECO:0007669"/>
    <property type="project" value="InterPro"/>
</dbReference>
<dbReference type="InterPro" id="IPR009061">
    <property type="entry name" value="DNA-bd_dom_put_sf"/>
</dbReference>
<dbReference type="eggNOG" id="COG0789">
    <property type="taxonomic scope" value="Bacteria"/>
</dbReference>
<dbReference type="RefSeq" id="WP_006240672.1">
    <property type="nucleotide sequence ID" value="NZ_JH636049.1"/>
</dbReference>
<evidence type="ECO:0000313" key="4">
    <source>
        <dbReference type="EMBL" id="EID56439.1"/>
    </source>
</evidence>
<organism evidence="4 5">
    <name type="scientific">Saccharomonospora xinjiangensis XJ-54</name>
    <dbReference type="NCBI Taxonomy" id="882086"/>
    <lineage>
        <taxon>Bacteria</taxon>
        <taxon>Bacillati</taxon>
        <taxon>Actinomycetota</taxon>
        <taxon>Actinomycetes</taxon>
        <taxon>Pseudonocardiales</taxon>
        <taxon>Pseudonocardiaceae</taxon>
        <taxon>Saccharomonospora</taxon>
    </lineage>
</organism>
<name>I0V8I6_9PSEU</name>
<dbReference type="SMART" id="SM00332">
    <property type="entry name" value="PP2Cc"/>
    <property type="match status" value="1"/>
</dbReference>
<dbReference type="PROSITE" id="PS51746">
    <property type="entry name" value="PPM_2"/>
    <property type="match status" value="1"/>
</dbReference>
<dbReference type="AlphaFoldDB" id="I0V8I6"/>
<dbReference type="SUPFAM" id="SSF46955">
    <property type="entry name" value="Putative DNA-binding domain"/>
    <property type="match status" value="1"/>
</dbReference>
<evidence type="ECO:0000259" key="3">
    <source>
        <dbReference type="PROSITE" id="PS51746"/>
    </source>
</evidence>
<dbReference type="GO" id="GO:0003677">
    <property type="term" value="F:DNA binding"/>
    <property type="evidence" value="ECO:0007669"/>
    <property type="project" value="UniProtKB-KW"/>
</dbReference>
<dbReference type="PANTHER" id="PTHR30204">
    <property type="entry name" value="REDOX-CYCLING DRUG-SENSING TRANSCRIPTIONAL ACTIVATOR SOXR"/>
    <property type="match status" value="1"/>
</dbReference>
<dbReference type="Pfam" id="PF13411">
    <property type="entry name" value="MerR_1"/>
    <property type="match status" value="1"/>
</dbReference>
<dbReference type="STRING" id="882086.SacxiDRAFT_4258"/>
<feature type="domain" description="PPM-type phosphatase" evidence="3">
    <location>
        <begin position="123"/>
        <end position="375"/>
    </location>
</feature>
<dbReference type="CDD" id="cd01107">
    <property type="entry name" value="HTH_BmrR"/>
    <property type="match status" value="1"/>
</dbReference>
<evidence type="ECO:0000313" key="5">
    <source>
        <dbReference type="Proteomes" id="UP000004691"/>
    </source>
</evidence>